<sequence>MKRTRLQTIALHAVIILSILIVSLPVVLSFVISTQTPAEVYSSPPKLLPSAHFSNYTAAWRSVSLGRMMLNSTIIAAAVTAGKIVFSLLAAFAFTHFDFKGKNLLFFIVIITLLLPIPVRIVALFGIVSSFGWIDTYAGLIFPFLASATGTFLFVQRFRTIPLELLDAAKMDGCHPLRYLFQILIPLSKNSIGALTVIEFIYIWNQYLWPLMATNSKQMRVVQIGVKMLIQAEAMNNWGVIMAGVMITMIPPLFVFFIMQESFMKGFALASEK</sequence>
<evidence type="ECO:0000313" key="11">
    <source>
        <dbReference type="Proteomes" id="UP000192343"/>
    </source>
</evidence>
<dbReference type="OrthoDB" id="9773467at2"/>
<evidence type="ECO:0000313" key="10">
    <source>
        <dbReference type="EMBL" id="ORC38364.1"/>
    </source>
</evidence>
<keyword evidence="5 8" id="KW-0812">Transmembrane</keyword>
<feature type="transmembrane region" description="Helical" evidence="8">
    <location>
        <begin position="104"/>
        <end position="131"/>
    </location>
</feature>
<dbReference type="PANTHER" id="PTHR43744">
    <property type="entry name" value="ABC TRANSPORTER PERMEASE PROTEIN MG189-RELATED-RELATED"/>
    <property type="match status" value="1"/>
</dbReference>
<dbReference type="SUPFAM" id="SSF161098">
    <property type="entry name" value="MetI-like"/>
    <property type="match status" value="1"/>
</dbReference>
<dbReference type="Pfam" id="PF00528">
    <property type="entry name" value="BPD_transp_1"/>
    <property type="match status" value="1"/>
</dbReference>
<evidence type="ECO:0000256" key="3">
    <source>
        <dbReference type="ARBA" id="ARBA00022448"/>
    </source>
</evidence>
<dbReference type="CDD" id="cd06261">
    <property type="entry name" value="TM_PBP2"/>
    <property type="match status" value="1"/>
</dbReference>
<comment type="subcellular location">
    <subcellularLocation>
        <location evidence="1 8">Cell membrane</location>
        <topology evidence="1 8">Multi-pass membrane protein</topology>
    </subcellularLocation>
</comment>
<accession>A0A1Y1S4B3</accession>
<evidence type="ECO:0000256" key="5">
    <source>
        <dbReference type="ARBA" id="ARBA00022692"/>
    </source>
</evidence>
<evidence type="ECO:0000256" key="8">
    <source>
        <dbReference type="RuleBase" id="RU363032"/>
    </source>
</evidence>
<keyword evidence="6 8" id="KW-1133">Transmembrane helix</keyword>
<dbReference type="InterPro" id="IPR000515">
    <property type="entry name" value="MetI-like"/>
</dbReference>
<feature type="transmembrane region" description="Helical" evidence="8">
    <location>
        <begin position="238"/>
        <end position="259"/>
    </location>
</feature>
<proteinExistence type="inferred from homology"/>
<evidence type="ECO:0000256" key="4">
    <source>
        <dbReference type="ARBA" id="ARBA00022475"/>
    </source>
</evidence>
<feature type="transmembrane region" description="Helical" evidence="8">
    <location>
        <begin position="74"/>
        <end position="97"/>
    </location>
</feature>
<dbReference type="InterPro" id="IPR035906">
    <property type="entry name" value="MetI-like_sf"/>
</dbReference>
<feature type="transmembrane region" description="Helical" evidence="8">
    <location>
        <begin position="137"/>
        <end position="158"/>
    </location>
</feature>
<dbReference type="STRING" id="1963862.B4O97_00990"/>
<dbReference type="Gene3D" id="1.10.3720.10">
    <property type="entry name" value="MetI-like"/>
    <property type="match status" value="1"/>
</dbReference>
<feature type="transmembrane region" description="Helical" evidence="8">
    <location>
        <begin position="9"/>
        <end position="32"/>
    </location>
</feature>
<protein>
    <recommendedName>
        <fullName evidence="2">sn-glycerol-3-phosphate transport system permease protein UgpE</fullName>
    </recommendedName>
</protein>
<keyword evidence="3 8" id="KW-0813">Transport</keyword>
<evidence type="ECO:0000256" key="6">
    <source>
        <dbReference type="ARBA" id="ARBA00022989"/>
    </source>
</evidence>
<keyword evidence="11" id="KW-1185">Reference proteome</keyword>
<dbReference type="RefSeq" id="WP_083047421.1">
    <property type="nucleotide sequence ID" value="NZ_MWQY01000001.1"/>
</dbReference>
<reference evidence="10 11" key="1">
    <citation type="submission" date="2017-03" db="EMBL/GenBank/DDBJ databases">
        <title>Draft Genome sequence of Marispirochaeta sp. strain JC444.</title>
        <authorList>
            <person name="Shivani Y."/>
            <person name="Subhash Y."/>
            <person name="Sasikala C."/>
            <person name="Ramana C."/>
        </authorList>
    </citation>
    <scope>NUCLEOTIDE SEQUENCE [LARGE SCALE GENOMIC DNA]</scope>
    <source>
        <strain evidence="10 11">JC444</strain>
    </source>
</reference>
<dbReference type="PROSITE" id="PS50928">
    <property type="entry name" value="ABC_TM1"/>
    <property type="match status" value="1"/>
</dbReference>
<dbReference type="GO" id="GO:0055085">
    <property type="term" value="P:transmembrane transport"/>
    <property type="evidence" value="ECO:0007669"/>
    <property type="project" value="InterPro"/>
</dbReference>
<evidence type="ECO:0000256" key="2">
    <source>
        <dbReference type="ARBA" id="ARBA00020515"/>
    </source>
</evidence>
<dbReference type="PANTHER" id="PTHR43744:SF8">
    <property type="entry name" value="SN-GLYCEROL-3-PHOSPHATE TRANSPORT SYSTEM PERMEASE PROTEIN UGPE"/>
    <property type="match status" value="1"/>
</dbReference>
<organism evidence="10 11">
    <name type="scientific">Marispirochaeta aestuarii</name>
    <dbReference type="NCBI Taxonomy" id="1963862"/>
    <lineage>
        <taxon>Bacteria</taxon>
        <taxon>Pseudomonadati</taxon>
        <taxon>Spirochaetota</taxon>
        <taxon>Spirochaetia</taxon>
        <taxon>Spirochaetales</taxon>
        <taxon>Spirochaetaceae</taxon>
        <taxon>Marispirochaeta</taxon>
    </lineage>
</organism>
<comment type="similarity">
    <text evidence="8">Belongs to the binding-protein-dependent transport system permease family.</text>
</comment>
<keyword evidence="4" id="KW-1003">Cell membrane</keyword>
<dbReference type="EMBL" id="MWQY01000001">
    <property type="protein sequence ID" value="ORC38364.1"/>
    <property type="molecule type" value="Genomic_DNA"/>
</dbReference>
<keyword evidence="7 8" id="KW-0472">Membrane</keyword>
<comment type="caution">
    <text evidence="10">The sequence shown here is derived from an EMBL/GenBank/DDBJ whole genome shotgun (WGS) entry which is preliminary data.</text>
</comment>
<name>A0A1Y1S4B3_9SPIO</name>
<dbReference type="Proteomes" id="UP000192343">
    <property type="component" value="Unassembled WGS sequence"/>
</dbReference>
<dbReference type="GO" id="GO:0005886">
    <property type="term" value="C:plasma membrane"/>
    <property type="evidence" value="ECO:0007669"/>
    <property type="project" value="UniProtKB-SubCell"/>
</dbReference>
<evidence type="ECO:0000259" key="9">
    <source>
        <dbReference type="PROSITE" id="PS50928"/>
    </source>
</evidence>
<dbReference type="AlphaFoldDB" id="A0A1Y1S4B3"/>
<evidence type="ECO:0000256" key="1">
    <source>
        <dbReference type="ARBA" id="ARBA00004651"/>
    </source>
</evidence>
<evidence type="ECO:0000256" key="7">
    <source>
        <dbReference type="ARBA" id="ARBA00023136"/>
    </source>
</evidence>
<gene>
    <name evidence="10" type="ORF">B4O97_00990</name>
</gene>
<feature type="domain" description="ABC transmembrane type-1" evidence="9">
    <location>
        <begin position="69"/>
        <end position="259"/>
    </location>
</feature>